<evidence type="ECO:0000313" key="4">
    <source>
        <dbReference type="EMBL" id="CDP32108.1"/>
    </source>
</evidence>
<sequence length="237" mass="25785">MLSLQVGLAEQILFALATGFTKLSILALLYRVAACSRGRTKHVVFVLSGVVTLDTIVFVLVTIFQCSDPYPTSGQSLLGHIAASTKGFTLLLPVLSTPSWTSSSSSSPSRWCWVFSCLSPNVSRFFYSLQVDCSSASLAQSGPISPGLWSPVRMGILLGVCTTPGFQAQSSFFLVSFAPRPQPPNHSSHATFHDSGYWRNRLLLILTANLIDLLIKRTRASSRGTYLPMTRTNFSLT</sequence>
<dbReference type="KEGG" id="pan:PODANSg4997"/>
<keyword evidence="1" id="KW-0812">Transmembrane</keyword>
<accession>B2AW61</accession>
<dbReference type="Proteomes" id="UP000001197">
    <property type="component" value="Chromosome 7"/>
</dbReference>
<keyword evidence="1" id="KW-1133">Transmembrane helix</keyword>
<feature type="domain" description="Rhodopsin" evidence="2">
    <location>
        <begin position="9"/>
        <end position="67"/>
    </location>
</feature>
<reference evidence="3" key="2">
    <citation type="submission" date="2008-07" db="EMBL/GenBank/DDBJ databases">
        <authorList>
            <person name="Genoscope - CEA"/>
        </authorList>
    </citation>
    <scope>NUCLEOTIDE SEQUENCE</scope>
    <source>
        <strain evidence="3">S mat+</strain>
    </source>
</reference>
<dbReference type="InterPro" id="IPR049326">
    <property type="entry name" value="Rhodopsin_dom_fungi"/>
</dbReference>
<evidence type="ECO:0000313" key="5">
    <source>
        <dbReference type="Proteomes" id="UP000001197"/>
    </source>
</evidence>
<dbReference type="VEuPathDB" id="FungiDB:PODANS_7_6060"/>
<name>B2AW61_PODAN</name>
<dbReference type="InParanoid" id="B2AW61"/>
<organism evidence="3">
    <name type="scientific">Podospora anserina (strain S / ATCC MYA-4624 / DSM 980 / FGSC 10383)</name>
    <name type="common">Pleurage anserina</name>
    <dbReference type="NCBI Taxonomy" id="515849"/>
    <lineage>
        <taxon>Eukaryota</taxon>
        <taxon>Fungi</taxon>
        <taxon>Dikarya</taxon>
        <taxon>Ascomycota</taxon>
        <taxon>Pezizomycotina</taxon>
        <taxon>Sordariomycetes</taxon>
        <taxon>Sordariomycetidae</taxon>
        <taxon>Sordariales</taxon>
        <taxon>Podosporaceae</taxon>
        <taxon>Podospora</taxon>
        <taxon>Podospora anserina</taxon>
    </lineage>
</organism>
<reference evidence="4" key="4">
    <citation type="submission" date="2014-09" db="EMBL/GenBank/DDBJ databases">
        <title>Maintaining two mating types: Structure of the mating type locus and its role in heterokaryosis in Podospora anserina.</title>
        <authorList>
            <person name="Grognet P."/>
            <person name="Bidard F."/>
            <person name="Kuchly C."/>
            <person name="Chan Ho Tong L."/>
            <person name="Coppin E."/>
            <person name="Ait Benkhali J."/>
            <person name="Couloux A."/>
            <person name="Wincker P."/>
            <person name="Debuchy R."/>
            <person name="Silar P."/>
        </authorList>
    </citation>
    <scope>NUCLEOTIDE SEQUENCE</scope>
</reference>
<feature type="transmembrane region" description="Helical" evidence="1">
    <location>
        <begin position="12"/>
        <end position="30"/>
    </location>
</feature>
<gene>
    <name evidence="3" type="ORF">PODANS_7_6060</name>
</gene>
<proteinExistence type="predicted"/>
<protein>
    <submittedName>
        <fullName evidence="3">Podospora anserina S mat+ genomic DNA chromosome 7, supercontig 1</fullName>
    </submittedName>
</protein>
<dbReference type="RefSeq" id="XP_001907962.1">
    <property type="nucleotide sequence ID" value="XM_001907927.1"/>
</dbReference>
<dbReference type="HOGENOM" id="CLU_1171048_0_0_1"/>
<keyword evidence="5" id="KW-1185">Reference proteome</keyword>
<dbReference type="Pfam" id="PF20684">
    <property type="entry name" value="Fung_rhodopsin"/>
    <property type="match status" value="1"/>
</dbReference>
<dbReference type="AlphaFoldDB" id="B2AW61"/>
<reference evidence="5" key="3">
    <citation type="journal article" date="2014" name="Genetics">
        <title>Maintaining two mating types: Structure of the mating type locus and its role in heterokaryosis in Podospora anserina.</title>
        <authorList>
            <person name="Grognet P."/>
            <person name="Bidard F."/>
            <person name="Kuchly C."/>
            <person name="Tong L.C.H."/>
            <person name="Coppin E."/>
            <person name="Benkhali J.A."/>
            <person name="Couloux A."/>
            <person name="Wincker P."/>
            <person name="Debuchy R."/>
            <person name="Silar P."/>
        </authorList>
    </citation>
    <scope>GENOME REANNOTATION</scope>
    <source>
        <strain evidence="5">S / ATCC MYA-4624 / DSM 980 / FGSC 10383</strain>
    </source>
</reference>
<dbReference type="EMBL" id="CU633900">
    <property type="protein sequence ID" value="CAP68635.1"/>
    <property type="molecule type" value="Genomic_DNA"/>
</dbReference>
<reference evidence="3 5" key="1">
    <citation type="journal article" date="2008" name="Genome Biol.">
        <title>The genome sequence of the model ascomycete fungus Podospora anserina.</title>
        <authorList>
            <person name="Espagne E."/>
            <person name="Lespinet O."/>
            <person name="Malagnac F."/>
            <person name="Da Silva C."/>
            <person name="Jaillon O."/>
            <person name="Porcel B.M."/>
            <person name="Couloux A."/>
            <person name="Aury J.-M."/>
            <person name="Segurens B."/>
            <person name="Poulain J."/>
            <person name="Anthouard V."/>
            <person name="Grossetete S."/>
            <person name="Khalili H."/>
            <person name="Coppin E."/>
            <person name="Dequard-Chablat M."/>
            <person name="Picard M."/>
            <person name="Contamine V."/>
            <person name="Arnaise S."/>
            <person name="Bourdais A."/>
            <person name="Berteaux-Lecellier V."/>
            <person name="Gautheret D."/>
            <person name="de Vries R.P."/>
            <person name="Battaglia E."/>
            <person name="Coutinho P.M."/>
            <person name="Danchin E.G.J."/>
            <person name="Henrissat B."/>
            <person name="El Khoury R."/>
            <person name="Sainsard-Chanet A."/>
            <person name="Boivin A."/>
            <person name="Pinan-Lucarre B."/>
            <person name="Sellem C.H."/>
            <person name="Debuchy R."/>
            <person name="Wincker P."/>
            <person name="Weissenbach J."/>
            <person name="Silar P."/>
        </authorList>
    </citation>
    <scope>NUCLEOTIDE SEQUENCE [LARGE SCALE GENOMIC DNA]</scope>
    <source>
        <strain evidence="5">S / ATCC MYA-4624 / DSM 980 / FGSC 10383</strain>
        <strain evidence="3">S mat+</strain>
    </source>
</reference>
<keyword evidence="1" id="KW-0472">Membrane</keyword>
<evidence type="ECO:0000259" key="2">
    <source>
        <dbReference type="Pfam" id="PF20684"/>
    </source>
</evidence>
<feature type="transmembrane region" description="Helical" evidence="1">
    <location>
        <begin position="42"/>
        <end position="65"/>
    </location>
</feature>
<dbReference type="EMBL" id="FO904942">
    <property type="protein sequence ID" value="CDP32108.1"/>
    <property type="molecule type" value="Genomic_DNA"/>
</dbReference>
<evidence type="ECO:0000313" key="3">
    <source>
        <dbReference type="EMBL" id="CAP68635.1"/>
    </source>
</evidence>
<dbReference type="OrthoDB" id="5278984at2759"/>
<evidence type="ECO:0000256" key="1">
    <source>
        <dbReference type="SAM" id="Phobius"/>
    </source>
</evidence>
<dbReference type="GeneID" id="6192509"/>